<dbReference type="AlphaFoldDB" id="A0A8T0RGI1"/>
<accession>A0A8T0RGI1</accession>
<evidence type="ECO:0000313" key="2">
    <source>
        <dbReference type="Proteomes" id="UP000823388"/>
    </source>
</evidence>
<dbReference type="Proteomes" id="UP000823388">
    <property type="component" value="Chromosome 6K"/>
</dbReference>
<reference evidence="1" key="1">
    <citation type="submission" date="2020-05" db="EMBL/GenBank/DDBJ databases">
        <title>WGS assembly of Panicum virgatum.</title>
        <authorList>
            <person name="Lovell J.T."/>
            <person name="Jenkins J."/>
            <person name="Shu S."/>
            <person name="Juenger T.E."/>
            <person name="Schmutz J."/>
        </authorList>
    </citation>
    <scope>NUCLEOTIDE SEQUENCE</scope>
    <source>
        <strain evidence="1">AP13</strain>
    </source>
</reference>
<evidence type="ECO:0000313" key="1">
    <source>
        <dbReference type="EMBL" id="KAG2585091.1"/>
    </source>
</evidence>
<proteinExistence type="predicted"/>
<dbReference type="EMBL" id="CM029047">
    <property type="protein sequence ID" value="KAG2585091.1"/>
    <property type="molecule type" value="Genomic_DNA"/>
</dbReference>
<name>A0A8T0RGI1_PANVG</name>
<organism evidence="1 2">
    <name type="scientific">Panicum virgatum</name>
    <name type="common">Blackwell switchgrass</name>
    <dbReference type="NCBI Taxonomy" id="38727"/>
    <lineage>
        <taxon>Eukaryota</taxon>
        <taxon>Viridiplantae</taxon>
        <taxon>Streptophyta</taxon>
        <taxon>Embryophyta</taxon>
        <taxon>Tracheophyta</taxon>
        <taxon>Spermatophyta</taxon>
        <taxon>Magnoliopsida</taxon>
        <taxon>Liliopsida</taxon>
        <taxon>Poales</taxon>
        <taxon>Poaceae</taxon>
        <taxon>PACMAD clade</taxon>
        <taxon>Panicoideae</taxon>
        <taxon>Panicodae</taxon>
        <taxon>Paniceae</taxon>
        <taxon>Panicinae</taxon>
        <taxon>Panicum</taxon>
        <taxon>Panicum sect. Hiantes</taxon>
    </lineage>
</organism>
<gene>
    <name evidence="1" type="ORF">PVAP13_6KG356224</name>
</gene>
<sequence length="60" mass="6743">MLCALRFAFVVGVQLPEPLTWKLWPLDGFKGNPALLKGLGVVAISSNSIRMHPQVRSYYR</sequence>
<keyword evidence="2" id="KW-1185">Reference proteome</keyword>
<protein>
    <submittedName>
        <fullName evidence="1">Uncharacterized protein</fullName>
    </submittedName>
</protein>
<comment type="caution">
    <text evidence="1">The sequence shown here is derived from an EMBL/GenBank/DDBJ whole genome shotgun (WGS) entry which is preliminary data.</text>
</comment>